<protein>
    <submittedName>
        <fullName evidence="2">Uncharacterized protein</fullName>
    </submittedName>
</protein>
<organism evidence="2">
    <name type="scientific">bioreactor metagenome</name>
    <dbReference type="NCBI Taxonomy" id="1076179"/>
    <lineage>
        <taxon>unclassified sequences</taxon>
        <taxon>metagenomes</taxon>
        <taxon>ecological metagenomes</taxon>
    </lineage>
</organism>
<sequence length="68" mass="7867">MRRNFTQAEHRRASATRMHSEIGYEPGWPPADDRTRVGALWKPEGKDPECETGADRILAGERKKRLYI</sequence>
<evidence type="ECO:0000313" key="2">
    <source>
        <dbReference type="EMBL" id="MPN35482.1"/>
    </source>
</evidence>
<feature type="compositionally biased region" description="Basic and acidic residues" evidence="1">
    <location>
        <begin position="8"/>
        <end position="22"/>
    </location>
</feature>
<comment type="caution">
    <text evidence="2">The sequence shown here is derived from an EMBL/GenBank/DDBJ whole genome shotgun (WGS) entry which is preliminary data.</text>
</comment>
<name>A0A645HAU4_9ZZZZ</name>
<dbReference type="AlphaFoldDB" id="A0A645HAU4"/>
<proteinExistence type="predicted"/>
<reference evidence="2" key="1">
    <citation type="submission" date="2019-08" db="EMBL/GenBank/DDBJ databases">
        <authorList>
            <person name="Kucharzyk K."/>
            <person name="Murdoch R.W."/>
            <person name="Higgins S."/>
            <person name="Loffler F."/>
        </authorList>
    </citation>
    <scope>NUCLEOTIDE SEQUENCE</scope>
</reference>
<accession>A0A645HAU4</accession>
<evidence type="ECO:0000256" key="1">
    <source>
        <dbReference type="SAM" id="MobiDB-lite"/>
    </source>
</evidence>
<dbReference type="EMBL" id="VSSQ01089097">
    <property type="protein sequence ID" value="MPN35482.1"/>
    <property type="molecule type" value="Genomic_DNA"/>
</dbReference>
<feature type="region of interest" description="Disordered" evidence="1">
    <location>
        <begin position="1"/>
        <end position="32"/>
    </location>
</feature>
<gene>
    <name evidence="2" type="ORF">SDC9_182980</name>
</gene>